<evidence type="ECO:0000256" key="2">
    <source>
        <dbReference type="SAM" id="MobiDB-lite"/>
    </source>
</evidence>
<evidence type="ECO:0000313" key="5">
    <source>
        <dbReference type="Proteomes" id="UP000076761"/>
    </source>
</evidence>
<feature type="coiled-coil region" evidence="1">
    <location>
        <begin position="226"/>
        <end position="253"/>
    </location>
</feature>
<proteinExistence type="predicted"/>
<feature type="transmembrane region" description="Helical" evidence="3">
    <location>
        <begin position="6"/>
        <end position="30"/>
    </location>
</feature>
<gene>
    <name evidence="4" type="ORF">NEOLEDRAFT_1132430</name>
</gene>
<keyword evidence="3" id="KW-1133">Transmembrane helix</keyword>
<organism evidence="4 5">
    <name type="scientific">Neolentinus lepideus HHB14362 ss-1</name>
    <dbReference type="NCBI Taxonomy" id="1314782"/>
    <lineage>
        <taxon>Eukaryota</taxon>
        <taxon>Fungi</taxon>
        <taxon>Dikarya</taxon>
        <taxon>Basidiomycota</taxon>
        <taxon>Agaricomycotina</taxon>
        <taxon>Agaricomycetes</taxon>
        <taxon>Gloeophyllales</taxon>
        <taxon>Gloeophyllaceae</taxon>
        <taxon>Neolentinus</taxon>
    </lineage>
</organism>
<dbReference type="InParanoid" id="A0A165TAF2"/>
<sequence length="259" mass="28227">MNPDAPVSVVVGTLATSGSVATLTGLYGAFKGLSQPGLLAGTAAFNSGVAGAVFFSVREYVVSPLLLSSITSEQYERRRREIEARHLEKETGKSVSPAREHLSWSEMRVHKLLDTTVSGAFTGGLLNAWKRGRGGILPGTVTGSIVCALLQVGYNELSVQRLKYVSRRLKQSQDASKNSPVLVAQETKVPSSLPDSDESDSEPKKTVADRIISLFGLSKVPDDQYLEKLRQERDAYVRRIHRLEAQIEEEKRSKPSAVS</sequence>
<dbReference type="STRING" id="1314782.A0A165TAF2"/>
<keyword evidence="3" id="KW-0472">Membrane</keyword>
<evidence type="ECO:0000256" key="1">
    <source>
        <dbReference type="SAM" id="Coils"/>
    </source>
</evidence>
<keyword evidence="1" id="KW-0175">Coiled coil</keyword>
<dbReference type="PANTHER" id="PTHR41390">
    <property type="entry name" value="CHROMOSOME 7, WHOLE GENOME SHOTGUN SEQUENCE"/>
    <property type="match status" value="1"/>
</dbReference>
<keyword evidence="3" id="KW-0812">Transmembrane</keyword>
<dbReference type="PANTHER" id="PTHR41390:SF1">
    <property type="entry name" value="NADH-UBIQUINONE OXIDOREDUCTASE 213 KDA SUBUNIT"/>
    <property type="match status" value="1"/>
</dbReference>
<feature type="non-terminal residue" evidence="4">
    <location>
        <position position="1"/>
    </location>
</feature>
<protein>
    <submittedName>
        <fullName evidence="4">Uncharacterized protein</fullName>
    </submittedName>
</protein>
<reference evidence="4 5" key="1">
    <citation type="journal article" date="2016" name="Mol. Biol. Evol.">
        <title>Comparative Genomics of Early-Diverging Mushroom-Forming Fungi Provides Insights into the Origins of Lignocellulose Decay Capabilities.</title>
        <authorList>
            <person name="Nagy L.G."/>
            <person name="Riley R."/>
            <person name="Tritt A."/>
            <person name="Adam C."/>
            <person name="Daum C."/>
            <person name="Floudas D."/>
            <person name="Sun H."/>
            <person name="Yadav J.S."/>
            <person name="Pangilinan J."/>
            <person name="Larsson K.H."/>
            <person name="Matsuura K."/>
            <person name="Barry K."/>
            <person name="Labutti K."/>
            <person name="Kuo R."/>
            <person name="Ohm R.A."/>
            <person name="Bhattacharya S.S."/>
            <person name="Shirouzu T."/>
            <person name="Yoshinaga Y."/>
            <person name="Martin F.M."/>
            <person name="Grigoriev I.V."/>
            <person name="Hibbett D.S."/>
        </authorList>
    </citation>
    <scope>NUCLEOTIDE SEQUENCE [LARGE SCALE GENOMIC DNA]</scope>
    <source>
        <strain evidence="4 5">HHB14362 ss-1</strain>
    </source>
</reference>
<feature type="region of interest" description="Disordered" evidence="2">
    <location>
        <begin position="175"/>
        <end position="204"/>
    </location>
</feature>
<name>A0A165TAF2_9AGAM</name>
<keyword evidence="5" id="KW-1185">Reference proteome</keyword>
<evidence type="ECO:0000256" key="3">
    <source>
        <dbReference type="SAM" id="Phobius"/>
    </source>
</evidence>
<dbReference type="AlphaFoldDB" id="A0A165TAF2"/>
<dbReference type="OrthoDB" id="3366659at2759"/>
<evidence type="ECO:0000313" key="4">
    <source>
        <dbReference type="EMBL" id="KZT26382.1"/>
    </source>
</evidence>
<dbReference type="EMBL" id="KV425567">
    <property type="protein sequence ID" value="KZT26382.1"/>
    <property type="molecule type" value="Genomic_DNA"/>
</dbReference>
<accession>A0A165TAF2</accession>
<dbReference type="Proteomes" id="UP000076761">
    <property type="component" value="Unassembled WGS sequence"/>
</dbReference>